<name>A0A239GIM2_9SPHN</name>
<keyword evidence="3" id="KW-1185">Reference proteome</keyword>
<evidence type="ECO:0000256" key="1">
    <source>
        <dbReference type="SAM" id="MobiDB-lite"/>
    </source>
</evidence>
<protein>
    <submittedName>
        <fullName evidence="2">Uncharacterized protein</fullName>
    </submittedName>
</protein>
<feature type="compositionally biased region" description="Pro residues" evidence="1">
    <location>
        <begin position="1"/>
        <end position="12"/>
    </location>
</feature>
<organism evidence="2 3">
    <name type="scientific">Edaphosphingomonas laterariae</name>
    <dbReference type="NCBI Taxonomy" id="861865"/>
    <lineage>
        <taxon>Bacteria</taxon>
        <taxon>Pseudomonadati</taxon>
        <taxon>Pseudomonadota</taxon>
        <taxon>Alphaproteobacteria</taxon>
        <taxon>Sphingomonadales</taxon>
        <taxon>Rhizorhabdaceae</taxon>
        <taxon>Edaphosphingomonas</taxon>
    </lineage>
</organism>
<feature type="region of interest" description="Disordered" evidence="1">
    <location>
        <begin position="1"/>
        <end position="26"/>
    </location>
</feature>
<gene>
    <name evidence="2" type="ORF">SAMN06295912_11246</name>
</gene>
<dbReference type="Proteomes" id="UP000198281">
    <property type="component" value="Unassembled WGS sequence"/>
</dbReference>
<evidence type="ECO:0000313" key="3">
    <source>
        <dbReference type="Proteomes" id="UP000198281"/>
    </source>
</evidence>
<proteinExistence type="predicted"/>
<accession>A0A239GIM2</accession>
<dbReference type="EMBL" id="FZOS01000012">
    <property type="protein sequence ID" value="SNS67904.1"/>
    <property type="molecule type" value="Genomic_DNA"/>
</dbReference>
<evidence type="ECO:0000313" key="2">
    <source>
        <dbReference type="EMBL" id="SNS67904.1"/>
    </source>
</evidence>
<sequence>MYPPCAAAPPPVSTASRLPKAGSADSPLTVAPVAAVLTIFEGQAVFRILSPGSPSFRAGDVLRFAYGSRTTGRREM</sequence>
<reference evidence="3" key="1">
    <citation type="submission" date="2017-06" db="EMBL/GenBank/DDBJ databases">
        <authorList>
            <person name="Varghese N."/>
            <person name="Submissions S."/>
        </authorList>
    </citation>
    <scope>NUCLEOTIDE SEQUENCE [LARGE SCALE GENOMIC DNA]</scope>
    <source>
        <strain evidence="3">LNB2</strain>
    </source>
</reference>
<dbReference type="AlphaFoldDB" id="A0A239GIM2"/>